<reference evidence="1 2" key="1">
    <citation type="submission" date="2020-08" db="EMBL/GenBank/DDBJ databases">
        <title>Sequencing the genomes of 1000 actinobacteria strains.</title>
        <authorList>
            <person name="Klenk H.-P."/>
        </authorList>
    </citation>
    <scope>NUCLEOTIDE SEQUENCE [LARGE SCALE GENOMIC DNA]</scope>
    <source>
        <strain evidence="1 2">DSM 105784</strain>
    </source>
</reference>
<name>A0A841AK26_9MICO</name>
<keyword evidence="2" id="KW-1185">Reference proteome</keyword>
<dbReference type="Proteomes" id="UP000536685">
    <property type="component" value="Unassembled WGS sequence"/>
</dbReference>
<evidence type="ECO:0000313" key="2">
    <source>
        <dbReference type="Proteomes" id="UP000536685"/>
    </source>
</evidence>
<organism evidence="1 2">
    <name type="scientific">Conyzicola lurida</name>
    <dbReference type="NCBI Taxonomy" id="1172621"/>
    <lineage>
        <taxon>Bacteria</taxon>
        <taxon>Bacillati</taxon>
        <taxon>Actinomycetota</taxon>
        <taxon>Actinomycetes</taxon>
        <taxon>Micrococcales</taxon>
        <taxon>Microbacteriaceae</taxon>
        <taxon>Conyzicola</taxon>
    </lineage>
</organism>
<protein>
    <submittedName>
        <fullName evidence="1">Uncharacterized protein</fullName>
    </submittedName>
</protein>
<sequence>MAHSGRRIDHGVQYLIIPGGRKAEDLADRLLFRPGVTPELTFEVENCLVPLREGAGGGLV</sequence>
<comment type="caution">
    <text evidence="1">The sequence shown here is derived from an EMBL/GenBank/DDBJ whole genome shotgun (WGS) entry which is preliminary data.</text>
</comment>
<dbReference type="EMBL" id="JACHMJ010000001">
    <property type="protein sequence ID" value="MBB5842076.1"/>
    <property type="molecule type" value="Genomic_DNA"/>
</dbReference>
<accession>A0A841AK26</accession>
<dbReference type="AlphaFoldDB" id="A0A841AK26"/>
<proteinExistence type="predicted"/>
<gene>
    <name evidence="1" type="ORF">HD599_000399</name>
</gene>
<evidence type="ECO:0000313" key="1">
    <source>
        <dbReference type="EMBL" id="MBB5842076.1"/>
    </source>
</evidence>